<evidence type="ECO:0000313" key="2">
    <source>
        <dbReference type="Proteomes" id="UP000092616"/>
    </source>
</evidence>
<sequence length="103" mass="11851">MVFVKYRYHNYFKKIFNFKIFGEKFAKYASVFDWLGEHSTSPSQNSQQTSTFAPVCCNHFLVTVAHNQTKFGAKLSLDLDNGITLLNFAPFLKQIILFCVGKI</sequence>
<name>A0A1B8QGV8_9GAMM</name>
<comment type="caution">
    <text evidence="1">The sequence shown here is derived from an EMBL/GenBank/DDBJ whole genome shotgun (WGS) entry which is preliminary data.</text>
</comment>
<protein>
    <submittedName>
        <fullName evidence="1">Uncharacterized protein</fullName>
    </submittedName>
</protein>
<organism evidence="1 2">
    <name type="scientific">Faucicola atlantae</name>
    <dbReference type="NCBI Taxonomy" id="34059"/>
    <lineage>
        <taxon>Bacteria</taxon>
        <taxon>Pseudomonadati</taxon>
        <taxon>Pseudomonadota</taxon>
        <taxon>Gammaproteobacteria</taxon>
        <taxon>Moraxellales</taxon>
        <taxon>Moraxellaceae</taxon>
        <taxon>Faucicola</taxon>
    </lineage>
</organism>
<dbReference type="EMBL" id="LZNA01000023">
    <property type="protein sequence ID" value="OBX82337.1"/>
    <property type="molecule type" value="Genomic_DNA"/>
</dbReference>
<keyword evidence="2" id="KW-1185">Reference proteome</keyword>
<dbReference type="Proteomes" id="UP000092616">
    <property type="component" value="Unassembled WGS sequence"/>
</dbReference>
<accession>A0A1B8QGV8</accession>
<proteinExistence type="predicted"/>
<evidence type="ECO:0000313" key="1">
    <source>
        <dbReference type="EMBL" id="OBX82337.1"/>
    </source>
</evidence>
<dbReference type="AlphaFoldDB" id="A0A1B8QGV8"/>
<gene>
    <name evidence="1" type="ORF">A9306_00345</name>
</gene>
<reference evidence="1 2" key="1">
    <citation type="submission" date="2016-06" db="EMBL/GenBank/DDBJ databases">
        <title>Draft genome of Moraxella atlantae CCUG 59586.</title>
        <authorList>
            <person name="Salva-Serra F."/>
            <person name="Engstrom-Jakobsson H."/>
            <person name="Thorell K."/>
            <person name="Gonzales-Siles L."/>
            <person name="Karlsson R."/>
            <person name="Boulund F."/>
            <person name="Engstrand L."/>
            <person name="Kristiansson E."/>
            <person name="Moore E."/>
        </authorList>
    </citation>
    <scope>NUCLEOTIDE SEQUENCE [LARGE SCALE GENOMIC DNA]</scope>
    <source>
        <strain evidence="1 2">CCUG 59586</strain>
    </source>
</reference>